<name>A0A432CZK8_9VIBR</name>
<dbReference type="RefSeq" id="WP_126573504.1">
    <property type="nucleotide sequence ID" value="NZ_RXZH01000002.1"/>
</dbReference>
<accession>A0A432CZK8</accession>
<keyword evidence="3" id="KW-1185">Reference proteome</keyword>
<dbReference type="Pfam" id="PF11911">
    <property type="entry name" value="DUF3429"/>
    <property type="match status" value="1"/>
</dbReference>
<feature type="transmembrane region" description="Helical" evidence="1">
    <location>
        <begin position="72"/>
        <end position="92"/>
    </location>
</feature>
<dbReference type="InterPro" id="IPR021836">
    <property type="entry name" value="DUF3429"/>
</dbReference>
<reference evidence="2 3" key="1">
    <citation type="submission" date="2018-12" db="EMBL/GenBank/DDBJ databases">
        <title>Vibrio sp. isolated from China Sea.</title>
        <authorList>
            <person name="Li Y."/>
        </authorList>
    </citation>
    <scope>NUCLEOTIDE SEQUENCE [LARGE SCALE GENOMIC DNA]</scope>
    <source>
        <strain evidence="2 3">BEI207</strain>
    </source>
</reference>
<dbReference type="OrthoDB" id="8591832at2"/>
<keyword evidence="1" id="KW-0812">Transmembrane</keyword>
<feature type="transmembrane region" description="Helical" evidence="1">
    <location>
        <begin position="98"/>
        <end position="116"/>
    </location>
</feature>
<organism evidence="2 3">
    <name type="scientific">Vibrio aquaticus</name>
    <dbReference type="NCBI Taxonomy" id="2496559"/>
    <lineage>
        <taxon>Bacteria</taxon>
        <taxon>Pseudomonadati</taxon>
        <taxon>Pseudomonadota</taxon>
        <taxon>Gammaproteobacteria</taxon>
        <taxon>Vibrionales</taxon>
        <taxon>Vibrionaceae</taxon>
        <taxon>Vibrio</taxon>
    </lineage>
</organism>
<evidence type="ECO:0000256" key="1">
    <source>
        <dbReference type="SAM" id="Phobius"/>
    </source>
</evidence>
<protein>
    <submittedName>
        <fullName evidence="2">DUF3429 domain-containing protein</fullName>
    </submittedName>
</protein>
<comment type="caution">
    <text evidence="2">The sequence shown here is derived from an EMBL/GenBank/DDBJ whole genome shotgun (WGS) entry which is preliminary data.</text>
</comment>
<sequence>MDTSKKVMLKLGYLGLIPFIAGVAMMVTNVSFWGLSGSQIFVSYSVIILSFLSGVLWGRGITDNQSNEAQTVPNKMALIISNVFALLVWGLLLQSSQSTHLVIGLLALGFGALWFCERRIYNDSSADNEQGYPTMRRNLTASVVALHLIAWAI</sequence>
<keyword evidence="1" id="KW-0472">Membrane</keyword>
<feature type="transmembrane region" description="Helical" evidence="1">
    <location>
        <begin position="12"/>
        <end position="35"/>
    </location>
</feature>
<keyword evidence="1" id="KW-1133">Transmembrane helix</keyword>
<feature type="transmembrane region" description="Helical" evidence="1">
    <location>
        <begin position="41"/>
        <end position="60"/>
    </location>
</feature>
<proteinExistence type="predicted"/>
<evidence type="ECO:0000313" key="3">
    <source>
        <dbReference type="Proteomes" id="UP000268973"/>
    </source>
</evidence>
<gene>
    <name evidence="2" type="ORF">EJ063_07365</name>
</gene>
<dbReference type="Proteomes" id="UP000268973">
    <property type="component" value="Unassembled WGS sequence"/>
</dbReference>
<dbReference type="EMBL" id="RXZH01000002">
    <property type="protein sequence ID" value="RTZ16607.1"/>
    <property type="molecule type" value="Genomic_DNA"/>
</dbReference>
<evidence type="ECO:0000313" key="2">
    <source>
        <dbReference type="EMBL" id="RTZ16607.1"/>
    </source>
</evidence>
<dbReference type="AlphaFoldDB" id="A0A432CZK8"/>